<protein>
    <submittedName>
        <fullName evidence="7">Iron complex transport system substrate-binding protein</fullName>
    </submittedName>
</protein>
<accession>A0A1I4QIK0</accession>
<feature type="compositionally biased region" description="Acidic residues" evidence="5">
    <location>
        <begin position="47"/>
        <end position="69"/>
    </location>
</feature>
<dbReference type="PANTHER" id="PTHR30532">
    <property type="entry name" value="IRON III DICITRATE-BINDING PERIPLASMIC PROTEIN"/>
    <property type="match status" value="1"/>
</dbReference>
<dbReference type="InterPro" id="IPR002491">
    <property type="entry name" value="ABC_transptr_periplasmic_BD"/>
</dbReference>
<evidence type="ECO:0000256" key="5">
    <source>
        <dbReference type="SAM" id="MobiDB-lite"/>
    </source>
</evidence>
<dbReference type="Gene3D" id="3.40.50.1980">
    <property type="entry name" value="Nitrogenase molybdenum iron protein domain"/>
    <property type="match status" value="2"/>
</dbReference>
<dbReference type="AlphaFoldDB" id="A0A1I4QIK0"/>
<evidence type="ECO:0000256" key="2">
    <source>
        <dbReference type="ARBA" id="ARBA00008814"/>
    </source>
</evidence>
<sequence>MTAGKSESYEYIFKNFKGCTIMKKFLFFLSLITLLFVVVACGAESESDAQANEEESQSNEEAESSEESADQPAEVVVEHELDTTTVPVNPGKVVVFDYGTLETLDELGVEVAGVPQGNLPPHLEKFEGEEYTNVGSLKEPDFEALAVLDPDLIIISGRQSAVYEDLAELAPTIYTGVDTANYLESFQTNVETLGEIFAKEDVAAEKLDEVLAVVDEVKASTDSSEGKGLIILTNDGGISAYGAGSRFGYIHDELGVAQADDNIEVATHGQNVSFEYIAETNPDYLFVVDRNTIVGGEESAQKTLDNDLVEGTNAAQNDNIIYLDPYFWYVSGGGLVSVKEMAIEVKDAIQ</sequence>
<reference evidence="8" key="1">
    <citation type="submission" date="2016-10" db="EMBL/GenBank/DDBJ databases">
        <authorList>
            <person name="Varghese N."/>
            <person name="Submissions S."/>
        </authorList>
    </citation>
    <scope>NUCLEOTIDE SEQUENCE [LARGE SCALE GENOMIC DNA]</scope>
    <source>
        <strain evidence="8">CGMCC 1.4250</strain>
    </source>
</reference>
<dbReference type="STRING" id="334253.SAMN04487943_11669"/>
<dbReference type="GO" id="GO:0030288">
    <property type="term" value="C:outer membrane-bounded periplasmic space"/>
    <property type="evidence" value="ECO:0007669"/>
    <property type="project" value="TreeGrafter"/>
</dbReference>
<name>A0A1I4QIK0_9BACI</name>
<evidence type="ECO:0000256" key="4">
    <source>
        <dbReference type="ARBA" id="ARBA00022729"/>
    </source>
</evidence>
<evidence type="ECO:0000313" key="8">
    <source>
        <dbReference type="Proteomes" id="UP000198565"/>
    </source>
</evidence>
<evidence type="ECO:0000313" key="7">
    <source>
        <dbReference type="EMBL" id="SFM39490.1"/>
    </source>
</evidence>
<dbReference type="GO" id="GO:1901678">
    <property type="term" value="P:iron coordination entity transport"/>
    <property type="evidence" value="ECO:0007669"/>
    <property type="project" value="UniProtKB-ARBA"/>
</dbReference>
<evidence type="ECO:0000259" key="6">
    <source>
        <dbReference type="PROSITE" id="PS50983"/>
    </source>
</evidence>
<dbReference type="PROSITE" id="PS50983">
    <property type="entry name" value="FE_B12_PBP"/>
    <property type="match status" value="1"/>
</dbReference>
<comment type="similarity">
    <text evidence="2">Belongs to the bacterial solute-binding protein 8 family.</text>
</comment>
<keyword evidence="8" id="KW-1185">Reference proteome</keyword>
<dbReference type="GO" id="GO:0005886">
    <property type="term" value="C:plasma membrane"/>
    <property type="evidence" value="ECO:0007669"/>
    <property type="project" value="UniProtKB-SubCell"/>
</dbReference>
<keyword evidence="4" id="KW-0732">Signal</keyword>
<organism evidence="7 8">
    <name type="scientific">Gracilibacillus orientalis</name>
    <dbReference type="NCBI Taxonomy" id="334253"/>
    <lineage>
        <taxon>Bacteria</taxon>
        <taxon>Bacillati</taxon>
        <taxon>Bacillota</taxon>
        <taxon>Bacilli</taxon>
        <taxon>Bacillales</taxon>
        <taxon>Bacillaceae</taxon>
        <taxon>Gracilibacillus</taxon>
    </lineage>
</organism>
<evidence type="ECO:0000256" key="3">
    <source>
        <dbReference type="ARBA" id="ARBA00022448"/>
    </source>
</evidence>
<evidence type="ECO:0000256" key="1">
    <source>
        <dbReference type="ARBA" id="ARBA00004193"/>
    </source>
</evidence>
<dbReference type="Proteomes" id="UP000198565">
    <property type="component" value="Unassembled WGS sequence"/>
</dbReference>
<dbReference type="EMBL" id="FOTR01000016">
    <property type="protein sequence ID" value="SFM39490.1"/>
    <property type="molecule type" value="Genomic_DNA"/>
</dbReference>
<dbReference type="CDD" id="cd01140">
    <property type="entry name" value="FatB"/>
    <property type="match status" value="1"/>
</dbReference>
<feature type="region of interest" description="Disordered" evidence="5">
    <location>
        <begin position="47"/>
        <end position="74"/>
    </location>
</feature>
<comment type="subcellular location">
    <subcellularLocation>
        <location evidence="1">Cell membrane</location>
        <topology evidence="1">Lipid-anchor</topology>
    </subcellularLocation>
</comment>
<keyword evidence="3" id="KW-0813">Transport</keyword>
<dbReference type="InterPro" id="IPR051313">
    <property type="entry name" value="Bact_iron-sidero_bind"/>
</dbReference>
<feature type="domain" description="Fe/B12 periplasmic-binding" evidence="6">
    <location>
        <begin position="92"/>
        <end position="350"/>
    </location>
</feature>
<proteinExistence type="inferred from homology"/>
<dbReference type="SUPFAM" id="SSF53807">
    <property type="entry name" value="Helical backbone' metal receptor"/>
    <property type="match status" value="1"/>
</dbReference>
<dbReference type="InterPro" id="IPR033870">
    <property type="entry name" value="FatB"/>
</dbReference>
<dbReference type="Pfam" id="PF01497">
    <property type="entry name" value="Peripla_BP_2"/>
    <property type="match status" value="1"/>
</dbReference>
<dbReference type="PANTHER" id="PTHR30532:SF28">
    <property type="entry name" value="PETROBACTIN-BINDING PROTEIN YCLQ"/>
    <property type="match status" value="1"/>
</dbReference>
<gene>
    <name evidence="7" type="ORF">SAMN04487943_11669</name>
</gene>